<evidence type="ECO:0000313" key="2">
    <source>
        <dbReference type="EMBL" id="MCB8877825.1"/>
    </source>
</evidence>
<dbReference type="Gene3D" id="3.40.50.720">
    <property type="entry name" value="NAD(P)-binding Rossmann-like Domain"/>
    <property type="match status" value="1"/>
</dbReference>
<comment type="similarity">
    <text evidence="1">Belongs to the short-chain dehydrogenases/reductases (SDR) family.</text>
</comment>
<dbReference type="PANTHER" id="PTHR42879:SF6">
    <property type="entry name" value="NADPH-DEPENDENT REDUCTASE BACG"/>
    <property type="match status" value="1"/>
</dbReference>
<dbReference type="PRINTS" id="PR00081">
    <property type="entry name" value="GDHRDH"/>
</dbReference>
<reference evidence="2" key="2">
    <citation type="submission" date="2021-01" db="EMBL/GenBank/DDBJ databases">
        <authorList>
            <person name="Mieszkin S."/>
            <person name="Pouder E."/>
            <person name="Alain K."/>
        </authorList>
    </citation>
    <scope>NUCLEOTIDE SEQUENCE</scope>
    <source>
        <strain evidence="2">HW T2.11</strain>
    </source>
</reference>
<dbReference type="EMBL" id="JAESVB010000018">
    <property type="protein sequence ID" value="MCB8877825.1"/>
    <property type="molecule type" value="Genomic_DNA"/>
</dbReference>
<accession>A0A963YVX7</accession>
<dbReference type="SUPFAM" id="SSF51735">
    <property type="entry name" value="NAD(P)-binding Rossmann-fold domains"/>
    <property type="match status" value="1"/>
</dbReference>
<reference evidence="2" key="1">
    <citation type="journal article" date="2021" name="Microorganisms">
        <title>Acidisoma silvae sp. nov. and Acidisomacellulosilytica sp. nov., Two Acidophilic Bacteria Isolated from Decaying Wood, Hydrolyzing Cellulose and Producing Poly-3-hydroxybutyrate.</title>
        <authorList>
            <person name="Mieszkin S."/>
            <person name="Pouder E."/>
            <person name="Uroz S."/>
            <person name="Simon-Colin C."/>
            <person name="Alain K."/>
        </authorList>
    </citation>
    <scope>NUCLEOTIDE SEQUENCE</scope>
    <source>
        <strain evidence="2">HW T2.11</strain>
    </source>
</reference>
<organism evidence="2 3">
    <name type="scientific">Acidisoma silvae</name>
    <dbReference type="NCBI Taxonomy" id="2802396"/>
    <lineage>
        <taxon>Bacteria</taxon>
        <taxon>Pseudomonadati</taxon>
        <taxon>Pseudomonadota</taxon>
        <taxon>Alphaproteobacteria</taxon>
        <taxon>Acetobacterales</taxon>
        <taxon>Acidocellaceae</taxon>
        <taxon>Acidisoma</taxon>
    </lineage>
</organism>
<evidence type="ECO:0000313" key="3">
    <source>
        <dbReference type="Proteomes" id="UP000708298"/>
    </source>
</evidence>
<keyword evidence="3" id="KW-1185">Reference proteome</keyword>
<sequence length="258" mass="26481">MNLELSGKIVLITGGSKGIGLACAQAFQAEGARVSIVSRQEENIARARNVLGDVLGICADLSNPLEAARMVDRVEHELGPVDILVNSAGGAKRTPPSELTPEIWHAAMDAKYFTYINVIDPLLKLMAERKSGVVVNVIGNGGKIASAIHLPGGAANAALMLATAGLATAYASHGIRVVGVNPGLTDTDRVAEGMASDARAGGISAAEALDRAIAKIPLGRMAAPSEIADVVVFLASKRASYVTGVNITMDGAVFASVT</sequence>
<proteinExistence type="inferred from homology"/>
<dbReference type="InterPro" id="IPR036291">
    <property type="entry name" value="NAD(P)-bd_dom_sf"/>
</dbReference>
<dbReference type="InterPro" id="IPR002347">
    <property type="entry name" value="SDR_fam"/>
</dbReference>
<evidence type="ECO:0000256" key="1">
    <source>
        <dbReference type="ARBA" id="ARBA00006484"/>
    </source>
</evidence>
<dbReference type="Proteomes" id="UP000708298">
    <property type="component" value="Unassembled WGS sequence"/>
</dbReference>
<comment type="caution">
    <text evidence="2">The sequence shown here is derived from an EMBL/GenBank/DDBJ whole genome shotgun (WGS) entry which is preliminary data.</text>
</comment>
<dbReference type="Pfam" id="PF13561">
    <property type="entry name" value="adh_short_C2"/>
    <property type="match status" value="1"/>
</dbReference>
<gene>
    <name evidence="2" type="ORF">ASILVAE211_21710</name>
</gene>
<name>A0A963YVX7_9PROT</name>
<protein>
    <submittedName>
        <fullName evidence="2">SDR family oxidoreductase</fullName>
    </submittedName>
</protein>
<dbReference type="AlphaFoldDB" id="A0A963YVX7"/>
<dbReference type="FunFam" id="3.40.50.720:FF:000084">
    <property type="entry name" value="Short-chain dehydrogenase reductase"/>
    <property type="match status" value="1"/>
</dbReference>
<dbReference type="PANTHER" id="PTHR42879">
    <property type="entry name" value="3-OXOACYL-(ACYL-CARRIER-PROTEIN) REDUCTASE"/>
    <property type="match status" value="1"/>
</dbReference>
<dbReference type="InterPro" id="IPR050259">
    <property type="entry name" value="SDR"/>
</dbReference>
<dbReference type="RefSeq" id="WP_227323471.1">
    <property type="nucleotide sequence ID" value="NZ_JAESVB010000018.1"/>
</dbReference>